<feature type="domain" description="Ricin B lectin" evidence="5">
    <location>
        <begin position="1297"/>
        <end position="1423"/>
    </location>
</feature>
<evidence type="ECO:0000259" key="5">
    <source>
        <dbReference type="SMART" id="SM00458"/>
    </source>
</evidence>
<gene>
    <name evidence="7" type="ORF">ACFQMG_17445</name>
</gene>
<dbReference type="SMART" id="SM00560">
    <property type="entry name" value="LamGL"/>
    <property type="match status" value="1"/>
</dbReference>
<feature type="compositionally biased region" description="Polar residues" evidence="3">
    <location>
        <begin position="533"/>
        <end position="543"/>
    </location>
</feature>
<dbReference type="Gene3D" id="2.80.10.50">
    <property type="match status" value="1"/>
</dbReference>
<dbReference type="InterPro" id="IPR006558">
    <property type="entry name" value="LamG-like"/>
</dbReference>
<evidence type="ECO:0000259" key="6">
    <source>
        <dbReference type="SMART" id="SM00560"/>
    </source>
</evidence>
<sequence>MSKTSPRRAARPSRRTGGLFGRTAIAATTALGLTILSAPAVWAATPTPTPSDSAPGTQQPVVSETATAVRAALEQAKAGGRPVVVDSLTTETSQTFADPDGHSLYSDSHTQDVRTKRNGTWQTLDTTLRANGDGTVTPAVTSAGLVLSGGGKGPLATITTADGKKLAVTAPFALPKPVLDGSTATYPSVLPDVDLQVTARPDGGWRDVIVVKTAQAAADPRLKSLHFPVATTGLKIGSDTAGNVSLTDDKGKVRVHAPTPFQWDSTPAVPPVPLVANAKPAAKSLFAAPRAVAAEAAADTSSAAQPGQGAAVSAMAVTATADELVLTPDQRTFGKGTGPWYLDPETGVDAPRQVNAQVQENHPDTQNVNTLSALGVGYCGYSDCSGYGRYRAYYQLGVPSQLFGDSSRGTAQITRATLLVDATDASAPGTSSPISLYSTPLMGGTTSWNSQPCGTGGVMSGCTKVGTFPITGTGTMSYDVKSWAQTLANGKNPNWTVGFAADNENEKLYRHHLSADPHIAIYYDVAPTIWSTRTTPQPGSTDGSIPAADCPGSSTPGWIGKNQSVGVHASTWSPIGTGVTTYFHVWDTAPTSTTFDLAGNTGALSGYNPDTSILANTGKAADGSVVTLQDGHTYQWEAQAYDGWLSSQVTDRCYFKIDQTPPSVTVTSADFPASGTLNATPKLKVNQQGTFTVAAADAAPATGLAASGVACTRWSDDPTPVTGWTCASDPHVVAGTGGTFTYTPTRWGTNTLFLQSMDVAGNYSQPLPYTFYAPFDPATGAPVPGDLTGDGRGDILLPDPAGNLRVMTTDNDPTTAKAAPLGLAPVGSTWKDVQTTHRGALRSMGVDDAFAWTNLTGTLAKNLYLYANQGGGTFDSATALSKPTSWVGVDGSTLQTAPSGWSTDWSTVSQILALGPLKAPLGQGFGMPSTDQTSLLAVEGGNLWLYRADTTDSLDAGAVKVSATGTWGNYDLIAPGSASGFAQPTLWSRSKSDGKIRSYTIKTKADGTLDLTALADPAAGTVILTGITTGSYPQVSSSGDANNDGVPDLWAIDARQHLQLWPGTLTNNAVQGFGTVSDQGDTRPTVDRLPLTGAANGVVADVYGKYPAKASGTVTFAADTVNGTATTVAKFAGDAASGVIDYAGQTSQLTVSTGRSFTISAWLKPNAAQGYALSTKAAVSSGLAIWPDQDGTWHFGLSKSDTSTRSFDETSSKSSNAARYQTGRWDKVTAAYNASTGVMTLYVNGALAGTAVHSGKFGVVGQLVVGKYQNAGAYTAPFNGSVSDVAVYDYGTDAGSTTGEITSDYAGKCVDVNNGVSANGRPVEIWDCNNSAAQLFTAQPNGTVKFLDRCLDAYNNGTANGTLVQLFDCSGNANQQWVFRPDGSILNPVSGRCLDLPNSNVTNGTQLQLYDCNQTGAQRWRSVAVVA</sequence>
<dbReference type="Pfam" id="PF00652">
    <property type="entry name" value="Ricin_B_lectin"/>
    <property type="match status" value="1"/>
</dbReference>
<evidence type="ECO:0000256" key="4">
    <source>
        <dbReference type="SAM" id="SignalP"/>
    </source>
</evidence>
<keyword evidence="2" id="KW-1015">Disulfide bond</keyword>
<evidence type="ECO:0000256" key="1">
    <source>
        <dbReference type="ARBA" id="ARBA00022729"/>
    </source>
</evidence>
<dbReference type="SUPFAM" id="SSF49899">
    <property type="entry name" value="Concanavalin A-like lectins/glucanases"/>
    <property type="match status" value="1"/>
</dbReference>
<evidence type="ECO:0000256" key="3">
    <source>
        <dbReference type="SAM" id="MobiDB-lite"/>
    </source>
</evidence>
<organism evidence="7 8">
    <name type="scientific">Kitasatospora paranensis</name>
    <dbReference type="NCBI Taxonomy" id="258053"/>
    <lineage>
        <taxon>Bacteria</taxon>
        <taxon>Bacillati</taxon>
        <taxon>Actinomycetota</taxon>
        <taxon>Actinomycetes</taxon>
        <taxon>Kitasatosporales</taxon>
        <taxon>Streptomycetaceae</taxon>
        <taxon>Kitasatospora</taxon>
    </lineage>
</organism>
<feature type="region of interest" description="Disordered" evidence="3">
    <location>
        <begin position="533"/>
        <end position="553"/>
    </location>
</feature>
<reference evidence="8" key="1">
    <citation type="journal article" date="2019" name="Int. J. Syst. Evol. Microbiol.">
        <title>The Global Catalogue of Microorganisms (GCM) 10K type strain sequencing project: providing services to taxonomists for standard genome sequencing and annotation.</title>
        <authorList>
            <consortium name="The Broad Institute Genomics Platform"/>
            <consortium name="The Broad Institute Genome Sequencing Center for Infectious Disease"/>
            <person name="Wu L."/>
            <person name="Ma J."/>
        </authorList>
    </citation>
    <scope>NUCLEOTIDE SEQUENCE [LARGE SCALE GENOMIC DNA]</scope>
    <source>
        <strain evidence="8">CGMCC 1.12859</strain>
    </source>
</reference>
<dbReference type="InterPro" id="IPR013320">
    <property type="entry name" value="ConA-like_dom_sf"/>
</dbReference>
<accession>A0ABW2FY37</accession>
<feature type="signal peptide" evidence="4">
    <location>
        <begin position="1"/>
        <end position="43"/>
    </location>
</feature>
<dbReference type="EMBL" id="JBHTAJ010000030">
    <property type="protein sequence ID" value="MFC7181342.1"/>
    <property type="molecule type" value="Genomic_DNA"/>
</dbReference>
<feature type="domain" description="LamG-like jellyroll fold" evidence="6">
    <location>
        <begin position="1155"/>
        <end position="1294"/>
    </location>
</feature>
<evidence type="ECO:0000256" key="2">
    <source>
        <dbReference type="ARBA" id="ARBA00023157"/>
    </source>
</evidence>
<protein>
    <submittedName>
        <fullName evidence="7">Ricin-type beta-trefoil lectin domain protein</fullName>
    </submittedName>
</protein>
<dbReference type="SMART" id="SM00458">
    <property type="entry name" value="RICIN"/>
    <property type="match status" value="1"/>
</dbReference>
<feature type="region of interest" description="Disordered" evidence="3">
    <location>
        <begin position="94"/>
        <end position="113"/>
    </location>
</feature>
<dbReference type="CDD" id="cd23451">
    <property type="entry name" value="beta-trefoil_Ricin_laminarinase"/>
    <property type="match status" value="1"/>
</dbReference>
<dbReference type="InterPro" id="IPR000772">
    <property type="entry name" value="Ricin_B_lectin"/>
</dbReference>
<evidence type="ECO:0000313" key="7">
    <source>
        <dbReference type="EMBL" id="MFC7181342.1"/>
    </source>
</evidence>
<evidence type="ECO:0000313" key="8">
    <source>
        <dbReference type="Proteomes" id="UP001596435"/>
    </source>
</evidence>
<dbReference type="SUPFAM" id="SSF50370">
    <property type="entry name" value="Ricin B-like lectins"/>
    <property type="match status" value="1"/>
</dbReference>
<comment type="caution">
    <text evidence="7">The sequence shown here is derived from an EMBL/GenBank/DDBJ whole genome shotgun (WGS) entry which is preliminary data.</text>
</comment>
<dbReference type="InterPro" id="IPR035992">
    <property type="entry name" value="Ricin_B-like_lectins"/>
</dbReference>
<name>A0ABW2FY37_9ACTN</name>
<dbReference type="PROSITE" id="PS50231">
    <property type="entry name" value="RICIN_B_LECTIN"/>
    <property type="match status" value="1"/>
</dbReference>
<dbReference type="Gene3D" id="2.60.120.200">
    <property type="match status" value="1"/>
</dbReference>
<dbReference type="Proteomes" id="UP001596435">
    <property type="component" value="Unassembled WGS sequence"/>
</dbReference>
<keyword evidence="8" id="KW-1185">Reference proteome</keyword>
<dbReference type="RefSeq" id="WP_345706246.1">
    <property type="nucleotide sequence ID" value="NZ_BAABKV010000001.1"/>
</dbReference>
<feature type="chain" id="PRO_5045535960" evidence="4">
    <location>
        <begin position="44"/>
        <end position="1427"/>
    </location>
</feature>
<keyword evidence="1 4" id="KW-0732">Signal</keyword>
<proteinExistence type="predicted"/>